<dbReference type="GO" id="GO:0004222">
    <property type="term" value="F:metalloendopeptidase activity"/>
    <property type="evidence" value="ECO:0007669"/>
    <property type="project" value="UniProtKB-UniRule"/>
</dbReference>
<keyword evidence="9" id="KW-1133">Transmembrane helix</keyword>
<comment type="caution">
    <text evidence="15">The sequence shown here is derived from an EMBL/GenBank/DDBJ whole genome shotgun (WGS) entry which is preliminary data.</text>
</comment>
<dbReference type="EMBL" id="PZQS01000010">
    <property type="protein sequence ID" value="PVD23784.1"/>
    <property type="molecule type" value="Genomic_DNA"/>
</dbReference>
<keyword evidence="11" id="KW-0472">Membrane</keyword>
<keyword evidence="4 13" id="KW-0645">Protease</keyword>
<dbReference type="EC" id="3.4.-.-" evidence="13"/>
<keyword evidence="6 13" id="KW-0479">Metal-binding</keyword>
<keyword evidence="8 13" id="KW-0378">Hydrolase</keyword>
<evidence type="ECO:0000256" key="10">
    <source>
        <dbReference type="ARBA" id="ARBA00023049"/>
    </source>
</evidence>
<gene>
    <name evidence="15" type="ORF">C0Q70_17058</name>
</gene>
<organism evidence="15 16">
    <name type="scientific">Pomacea canaliculata</name>
    <name type="common">Golden apple snail</name>
    <dbReference type="NCBI Taxonomy" id="400727"/>
    <lineage>
        <taxon>Eukaryota</taxon>
        <taxon>Metazoa</taxon>
        <taxon>Spiralia</taxon>
        <taxon>Lophotrochozoa</taxon>
        <taxon>Mollusca</taxon>
        <taxon>Gastropoda</taxon>
        <taxon>Caenogastropoda</taxon>
        <taxon>Architaenioglossa</taxon>
        <taxon>Ampullarioidea</taxon>
        <taxon>Ampullariidae</taxon>
        <taxon>Pomacea</taxon>
    </lineage>
</organism>
<name>A0A2T7NRI3_POMCA</name>
<dbReference type="PANTHER" id="PTHR31120">
    <property type="entry name" value="METALLOPROTEASE TIKI"/>
    <property type="match status" value="1"/>
</dbReference>
<reference evidence="15 16" key="1">
    <citation type="submission" date="2018-04" db="EMBL/GenBank/DDBJ databases">
        <title>The genome of golden apple snail Pomacea canaliculata provides insight into stress tolerance and invasive adaptation.</title>
        <authorList>
            <person name="Liu C."/>
            <person name="Liu B."/>
            <person name="Ren Y."/>
            <person name="Zhang Y."/>
            <person name="Wang H."/>
            <person name="Li S."/>
            <person name="Jiang F."/>
            <person name="Yin L."/>
            <person name="Zhang G."/>
            <person name="Qian W."/>
            <person name="Fan W."/>
        </authorList>
    </citation>
    <scope>NUCLEOTIDE SEQUENCE [LARGE SCALE GENOMIC DNA]</scope>
    <source>
        <strain evidence="15">SZHN2017</strain>
        <tissue evidence="15">Muscle</tissue>
    </source>
</reference>
<dbReference type="InterPro" id="IPR002816">
    <property type="entry name" value="TraB/PrgY/GumN_fam"/>
</dbReference>
<keyword evidence="13" id="KW-0879">Wnt signaling pathway</keyword>
<evidence type="ECO:0000256" key="7">
    <source>
        <dbReference type="ARBA" id="ARBA00022729"/>
    </source>
</evidence>
<dbReference type="Proteomes" id="UP000245119">
    <property type="component" value="Linkage Group LG10"/>
</dbReference>
<keyword evidence="16" id="KW-1185">Reference proteome</keyword>
<evidence type="ECO:0000313" key="15">
    <source>
        <dbReference type="EMBL" id="PVD23784.1"/>
    </source>
</evidence>
<comment type="subcellular location">
    <subcellularLocation>
        <location evidence="13">Cell membrane</location>
        <topology evidence="13">Single-pass type I membrane protein</topology>
    </subcellularLocation>
    <subcellularLocation>
        <location evidence="2">Membrane</location>
        <topology evidence="2">Single-pass type I membrane protein</topology>
    </subcellularLocation>
</comment>
<dbReference type="PANTHER" id="PTHR31120:SF6">
    <property type="entry name" value="METALLOPROTEASE TIKI HOMOLOG"/>
    <property type="match status" value="1"/>
</dbReference>
<dbReference type="Pfam" id="PF01963">
    <property type="entry name" value="TraB_PrgY_gumN"/>
    <property type="match status" value="1"/>
</dbReference>
<keyword evidence="12" id="KW-0325">Glycoprotein</keyword>
<keyword evidence="5" id="KW-0812">Transmembrane</keyword>
<dbReference type="OrthoDB" id="10040378at2759"/>
<feature type="compositionally biased region" description="Polar residues" evidence="14">
    <location>
        <begin position="349"/>
        <end position="361"/>
    </location>
</feature>
<dbReference type="GO" id="GO:0005886">
    <property type="term" value="C:plasma membrane"/>
    <property type="evidence" value="ECO:0007669"/>
    <property type="project" value="UniProtKB-SubCell"/>
</dbReference>
<evidence type="ECO:0000256" key="4">
    <source>
        <dbReference type="ARBA" id="ARBA00022670"/>
    </source>
</evidence>
<protein>
    <recommendedName>
        <fullName evidence="13">Metalloprotease TIKI homolog</fullName>
        <ecNumber evidence="13">3.4.-.-</ecNumber>
    </recommendedName>
</protein>
<comment type="function">
    <text evidence="13">Metalloprotease that acts as a negative regulator of the Wnt signaling pathway.</text>
</comment>
<keyword evidence="13" id="KW-1003">Cell membrane</keyword>
<keyword evidence="10 13" id="KW-0482">Metalloprotease</keyword>
<feature type="region of interest" description="Disordered" evidence="14">
    <location>
        <begin position="1"/>
        <end position="24"/>
    </location>
</feature>
<evidence type="ECO:0000313" key="16">
    <source>
        <dbReference type="Proteomes" id="UP000245119"/>
    </source>
</evidence>
<evidence type="ECO:0000256" key="12">
    <source>
        <dbReference type="ARBA" id="ARBA00023180"/>
    </source>
</evidence>
<dbReference type="AlphaFoldDB" id="A0A2T7NRI3"/>
<keyword evidence="7 13" id="KW-0732">Signal</keyword>
<dbReference type="GO" id="GO:0016055">
    <property type="term" value="P:Wnt signaling pathway"/>
    <property type="evidence" value="ECO:0007669"/>
    <property type="project" value="UniProtKB-KW"/>
</dbReference>
<evidence type="ECO:0000256" key="9">
    <source>
        <dbReference type="ARBA" id="ARBA00022989"/>
    </source>
</evidence>
<evidence type="ECO:0000256" key="5">
    <source>
        <dbReference type="ARBA" id="ARBA00022692"/>
    </source>
</evidence>
<comment type="cofactor">
    <cofactor evidence="1">
        <name>Co(2+)</name>
        <dbReference type="ChEBI" id="CHEBI:48828"/>
    </cofactor>
</comment>
<comment type="similarity">
    <text evidence="3 13">Belongs to the TIKI family.</text>
</comment>
<dbReference type="GO" id="GO:0030178">
    <property type="term" value="P:negative regulation of Wnt signaling pathway"/>
    <property type="evidence" value="ECO:0007669"/>
    <property type="project" value="UniProtKB-UniRule"/>
</dbReference>
<evidence type="ECO:0000256" key="6">
    <source>
        <dbReference type="ARBA" id="ARBA00022723"/>
    </source>
</evidence>
<evidence type="ECO:0000256" key="3">
    <source>
        <dbReference type="ARBA" id="ARBA00008261"/>
    </source>
</evidence>
<dbReference type="GO" id="GO:0046872">
    <property type="term" value="F:metal ion binding"/>
    <property type="evidence" value="ECO:0007669"/>
    <property type="project" value="UniProtKB-UniRule"/>
</dbReference>
<evidence type="ECO:0000256" key="2">
    <source>
        <dbReference type="ARBA" id="ARBA00004479"/>
    </source>
</evidence>
<evidence type="ECO:0000256" key="13">
    <source>
        <dbReference type="RuleBase" id="RU369069"/>
    </source>
</evidence>
<evidence type="ECO:0000256" key="8">
    <source>
        <dbReference type="ARBA" id="ARBA00022801"/>
    </source>
</evidence>
<dbReference type="InterPro" id="IPR040230">
    <property type="entry name" value="TIKI1/2-like"/>
</dbReference>
<sequence length="416" mass="46888">MKRIGSVIISGRDEHEHQKASNSNRVQLPQRRWCLQRCAWKLPREELTEKTHTPRNLKHLQSSDSLVDYLEARGLATPCRADNSTSDVTACTNIGTKQASTYRPLTGVTGLQVVFALNQTLVQHEVRRDSRRDQTSFTTADLIRHYNCGDLNAVMLTSNTRQVPYLVNTSMDPDEVVTARRIDDYFQQELIDKRNERMAVRVNALLKKFPDKSFFFAFGAGHFLGENTVVDRLQRLGVEARTHGSDGSHPTRVEEQVPAGVVYSYRGFLASLTDHLLRIPSLSFLPRDGEGGDGEEALWIRHEKRRGRHRQKDHLFRARKRHRRLEALWSSLEGDEPRFLHQKLEGHGNQPSTINSSSSQRPVRVVDGGKSSDRPNNKRHSSAAATPGTHKDSISTSGVVMCVAIVSSVLSYIGHS</sequence>
<evidence type="ECO:0000256" key="14">
    <source>
        <dbReference type="SAM" id="MobiDB-lite"/>
    </source>
</evidence>
<evidence type="ECO:0000256" key="11">
    <source>
        <dbReference type="ARBA" id="ARBA00023136"/>
    </source>
</evidence>
<dbReference type="GO" id="GO:0006508">
    <property type="term" value="P:proteolysis"/>
    <property type="evidence" value="ECO:0007669"/>
    <property type="project" value="UniProtKB-KW"/>
</dbReference>
<feature type="region of interest" description="Disordered" evidence="14">
    <location>
        <begin position="343"/>
        <end position="394"/>
    </location>
</feature>
<evidence type="ECO:0000256" key="1">
    <source>
        <dbReference type="ARBA" id="ARBA00001941"/>
    </source>
</evidence>
<accession>A0A2T7NRI3</accession>
<proteinExistence type="inferred from homology"/>
<comment type="cofactor">
    <cofactor evidence="13">
        <name>Mn(2+)</name>
        <dbReference type="ChEBI" id="CHEBI:29035"/>
    </cofactor>
    <cofactor evidence="13">
        <name>Co(2+)</name>
        <dbReference type="ChEBI" id="CHEBI:48828"/>
    </cofactor>
    <text evidence="13">Divalent metal cations. Mn(2+) or Co(2+).</text>
</comment>